<sequence>MTSATYVNIRSSHFKA</sequence>
<dbReference type="EMBL" id="GBRH01246559">
    <property type="protein sequence ID" value="JAD51336.1"/>
    <property type="molecule type" value="Transcribed_RNA"/>
</dbReference>
<organism evidence="1">
    <name type="scientific">Arundo donax</name>
    <name type="common">Giant reed</name>
    <name type="synonym">Donax arundinaceus</name>
    <dbReference type="NCBI Taxonomy" id="35708"/>
    <lineage>
        <taxon>Eukaryota</taxon>
        <taxon>Viridiplantae</taxon>
        <taxon>Streptophyta</taxon>
        <taxon>Embryophyta</taxon>
        <taxon>Tracheophyta</taxon>
        <taxon>Spermatophyta</taxon>
        <taxon>Magnoliopsida</taxon>
        <taxon>Liliopsida</taxon>
        <taxon>Poales</taxon>
        <taxon>Poaceae</taxon>
        <taxon>PACMAD clade</taxon>
        <taxon>Arundinoideae</taxon>
        <taxon>Arundineae</taxon>
        <taxon>Arundo</taxon>
    </lineage>
</organism>
<proteinExistence type="predicted"/>
<name>A0A0A9AJJ3_ARUDO</name>
<evidence type="ECO:0000313" key="1">
    <source>
        <dbReference type="EMBL" id="JAD51336.1"/>
    </source>
</evidence>
<reference evidence="1" key="1">
    <citation type="submission" date="2014-09" db="EMBL/GenBank/DDBJ databases">
        <authorList>
            <person name="Magalhaes I.L.F."/>
            <person name="Oliveira U."/>
            <person name="Santos F.R."/>
            <person name="Vidigal T.H.D.A."/>
            <person name="Brescovit A.D."/>
            <person name="Santos A.J."/>
        </authorList>
    </citation>
    <scope>NUCLEOTIDE SEQUENCE</scope>
    <source>
        <tissue evidence="1">Shoot tissue taken approximately 20 cm above the soil surface</tissue>
    </source>
</reference>
<dbReference type="AlphaFoldDB" id="A0A0A9AJJ3"/>
<accession>A0A0A9AJJ3</accession>
<protein>
    <submittedName>
        <fullName evidence="1">Uncharacterized protein</fullName>
    </submittedName>
</protein>
<reference evidence="1" key="2">
    <citation type="journal article" date="2015" name="Data Brief">
        <title>Shoot transcriptome of the giant reed, Arundo donax.</title>
        <authorList>
            <person name="Barrero R.A."/>
            <person name="Guerrero F.D."/>
            <person name="Moolhuijzen P."/>
            <person name="Goolsby J.A."/>
            <person name="Tidwell J."/>
            <person name="Bellgard S.E."/>
            <person name="Bellgard M.I."/>
        </authorList>
    </citation>
    <scope>NUCLEOTIDE SEQUENCE</scope>
    <source>
        <tissue evidence="1">Shoot tissue taken approximately 20 cm above the soil surface</tissue>
    </source>
</reference>